<feature type="compositionally biased region" description="Low complexity" evidence="1">
    <location>
        <begin position="33"/>
        <end position="43"/>
    </location>
</feature>
<organism evidence="3 4">
    <name type="scientific">Armillaria novae-zelandiae</name>
    <dbReference type="NCBI Taxonomy" id="153914"/>
    <lineage>
        <taxon>Eukaryota</taxon>
        <taxon>Fungi</taxon>
        <taxon>Dikarya</taxon>
        <taxon>Basidiomycota</taxon>
        <taxon>Agaricomycotina</taxon>
        <taxon>Agaricomycetes</taxon>
        <taxon>Agaricomycetidae</taxon>
        <taxon>Agaricales</taxon>
        <taxon>Marasmiineae</taxon>
        <taxon>Physalacriaceae</taxon>
        <taxon>Armillaria</taxon>
    </lineage>
</organism>
<accession>A0AA39TQ60</accession>
<dbReference type="EMBL" id="JAUEPR010000081">
    <property type="protein sequence ID" value="KAK0466632.1"/>
    <property type="molecule type" value="Genomic_DNA"/>
</dbReference>
<dbReference type="SUPFAM" id="SSF55658">
    <property type="entry name" value="L9 N-domain-like"/>
    <property type="match status" value="1"/>
</dbReference>
<feature type="domain" description="Ribonuclease H1 N-terminal" evidence="2">
    <location>
        <begin position="134"/>
        <end position="174"/>
    </location>
</feature>
<name>A0AA39TQ60_9AGAR</name>
<feature type="region of interest" description="Disordered" evidence="1">
    <location>
        <begin position="110"/>
        <end position="130"/>
    </location>
</feature>
<protein>
    <recommendedName>
        <fullName evidence="2">Ribonuclease H1 N-terminal domain-containing protein</fullName>
    </recommendedName>
</protein>
<gene>
    <name evidence="3" type="ORF">IW261DRAFT_1574382</name>
</gene>
<evidence type="ECO:0000256" key="1">
    <source>
        <dbReference type="SAM" id="MobiDB-lite"/>
    </source>
</evidence>
<reference evidence="3" key="1">
    <citation type="submission" date="2023-06" db="EMBL/GenBank/DDBJ databases">
        <authorList>
            <consortium name="Lawrence Berkeley National Laboratory"/>
            <person name="Ahrendt S."/>
            <person name="Sahu N."/>
            <person name="Indic B."/>
            <person name="Wong-Bajracharya J."/>
            <person name="Merenyi Z."/>
            <person name="Ke H.-M."/>
            <person name="Monk M."/>
            <person name="Kocsube S."/>
            <person name="Drula E."/>
            <person name="Lipzen A."/>
            <person name="Balint B."/>
            <person name="Henrissat B."/>
            <person name="Andreopoulos B."/>
            <person name="Martin F.M."/>
            <person name="Harder C.B."/>
            <person name="Rigling D."/>
            <person name="Ford K.L."/>
            <person name="Foster G.D."/>
            <person name="Pangilinan J."/>
            <person name="Papanicolaou A."/>
            <person name="Barry K."/>
            <person name="LaButti K."/>
            <person name="Viragh M."/>
            <person name="Koriabine M."/>
            <person name="Yan M."/>
            <person name="Riley R."/>
            <person name="Champramary S."/>
            <person name="Plett K.L."/>
            <person name="Tsai I.J."/>
            <person name="Slot J."/>
            <person name="Sipos G."/>
            <person name="Plett J."/>
            <person name="Nagy L.G."/>
            <person name="Grigoriev I.V."/>
        </authorList>
    </citation>
    <scope>NUCLEOTIDE SEQUENCE</scope>
    <source>
        <strain evidence="3">ICMP 16352</strain>
    </source>
</reference>
<feature type="region of interest" description="Disordered" evidence="1">
    <location>
        <begin position="33"/>
        <end position="66"/>
    </location>
</feature>
<evidence type="ECO:0000313" key="4">
    <source>
        <dbReference type="Proteomes" id="UP001175227"/>
    </source>
</evidence>
<dbReference type="InterPro" id="IPR011320">
    <property type="entry name" value="RNase_H1_N"/>
</dbReference>
<evidence type="ECO:0000259" key="2">
    <source>
        <dbReference type="Pfam" id="PF01693"/>
    </source>
</evidence>
<dbReference type="Pfam" id="PF01693">
    <property type="entry name" value="Cauli_VI"/>
    <property type="match status" value="1"/>
</dbReference>
<dbReference type="InterPro" id="IPR009027">
    <property type="entry name" value="Ribosomal_bL9/RNase_H1_N"/>
</dbReference>
<proteinExistence type="predicted"/>
<sequence>MVTKTTENTPATFTAAQLAQIVQALQEMGLITPGTNTSGGSTPANPARNGDNILPSQCGGGSGSPGGGSMAAFAITATISHQIPTAKNETTFATPTASLTPKICTVLSTPLGQGEHAPAPSVTPSPRTRRSTMPWYTVTVGYEVGVFQGWNIVAPLVLHVSSPVYQHHPSHASALTHYAEALENGDVEIVPHDED</sequence>
<keyword evidence="4" id="KW-1185">Reference proteome</keyword>
<dbReference type="AlphaFoldDB" id="A0AA39TQ60"/>
<evidence type="ECO:0000313" key="3">
    <source>
        <dbReference type="EMBL" id="KAK0466632.1"/>
    </source>
</evidence>
<comment type="caution">
    <text evidence="3">The sequence shown here is derived from an EMBL/GenBank/DDBJ whole genome shotgun (WGS) entry which is preliminary data.</text>
</comment>
<dbReference type="Proteomes" id="UP001175227">
    <property type="component" value="Unassembled WGS sequence"/>
</dbReference>